<keyword evidence="13" id="KW-1185">Reference proteome</keyword>
<evidence type="ECO:0000256" key="2">
    <source>
        <dbReference type="ARBA" id="ARBA00005619"/>
    </source>
</evidence>
<dbReference type="GO" id="GO:0005525">
    <property type="term" value="F:GTP binding"/>
    <property type="evidence" value="ECO:0007669"/>
    <property type="project" value="UniProtKB-KW"/>
</dbReference>
<feature type="transmembrane region" description="Helical" evidence="11">
    <location>
        <begin position="6"/>
        <end position="27"/>
    </location>
</feature>
<keyword evidence="7 11" id="KW-1133">Transmembrane helix</keyword>
<dbReference type="InterPro" id="IPR027417">
    <property type="entry name" value="P-loop_NTPase"/>
</dbReference>
<keyword evidence="6" id="KW-0256">Endoplasmic reticulum</keyword>
<dbReference type="OrthoDB" id="41266at2759"/>
<dbReference type="EMBL" id="CAJGYM010000091">
    <property type="protein sequence ID" value="CAD6197331.1"/>
    <property type="molecule type" value="Genomic_DNA"/>
</dbReference>
<evidence type="ECO:0000256" key="1">
    <source>
        <dbReference type="ARBA" id="ARBA00004389"/>
    </source>
</evidence>
<evidence type="ECO:0000313" key="12">
    <source>
        <dbReference type="EMBL" id="CAD6197331.1"/>
    </source>
</evidence>
<evidence type="ECO:0000256" key="5">
    <source>
        <dbReference type="ARBA" id="ARBA00022741"/>
    </source>
</evidence>
<comment type="caution">
    <text evidence="12">The sequence shown here is derived from an EMBL/GenBank/DDBJ whole genome shotgun (WGS) entry which is preliminary data.</text>
</comment>
<dbReference type="Pfam" id="PF09439">
    <property type="entry name" value="SRPRB"/>
    <property type="match status" value="1"/>
</dbReference>
<evidence type="ECO:0000313" key="13">
    <source>
        <dbReference type="Proteomes" id="UP000835052"/>
    </source>
</evidence>
<evidence type="ECO:0000256" key="11">
    <source>
        <dbReference type="SAM" id="Phobius"/>
    </source>
</evidence>
<dbReference type="Gene3D" id="3.40.50.300">
    <property type="entry name" value="P-loop containing nucleotide triphosphate hydrolases"/>
    <property type="match status" value="1"/>
</dbReference>
<evidence type="ECO:0000256" key="3">
    <source>
        <dbReference type="ARBA" id="ARBA00020256"/>
    </source>
</evidence>
<keyword evidence="4 11" id="KW-0812">Transmembrane</keyword>
<protein>
    <recommendedName>
        <fullName evidence="3">Signal recognition particle receptor subunit beta</fullName>
    </recommendedName>
</protein>
<keyword evidence="9 11" id="KW-0472">Membrane</keyword>
<organism evidence="12 13">
    <name type="scientific">Caenorhabditis auriculariae</name>
    <dbReference type="NCBI Taxonomy" id="2777116"/>
    <lineage>
        <taxon>Eukaryota</taxon>
        <taxon>Metazoa</taxon>
        <taxon>Ecdysozoa</taxon>
        <taxon>Nematoda</taxon>
        <taxon>Chromadorea</taxon>
        <taxon>Rhabditida</taxon>
        <taxon>Rhabditina</taxon>
        <taxon>Rhabditomorpha</taxon>
        <taxon>Rhabditoidea</taxon>
        <taxon>Rhabditidae</taxon>
        <taxon>Peloderinae</taxon>
        <taxon>Caenorhabditis</taxon>
    </lineage>
</organism>
<evidence type="ECO:0000256" key="4">
    <source>
        <dbReference type="ARBA" id="ARBA00022692"/>
    </source>
</evidence>
<dbReference type="Proteomes" id="UP000835052">
    <property type="component" value="Unassembled WGS sequence"/>
</dbReference>
<comment type="similarity">
    <text evidence="2">Belongs to the SRP receptor beta subunit family.</text>
</comment>
<reference evidence="12" key="1">
    <citation type="submission" date="2020-10" db="EMBL/GenBank/DDBJ databases">
        <authorList>
            <person name="Kikuchi T."/>
        </authorList>
    </citation>
    <scope>NUCLEOTIDE SEQUENCE</scope>
    <source>
        <strain evidence="12">NKZ352</strain>
    </source>
</reference>
<sequence>MDLSDPTTIGIIIAGVVGILTVLLLVFKLFVSDSRDTVLIVGLSDSGKTYVFSKIANKGANPTTYTSMQEKCSTIEC</sequence>
<evidence type="ECO:0000256" key="8">
    <source>
        <dbReference type="ARBA" id="ARBA00023134"/>
    </source>
</evidence>
<dbReference type="GO" id="GO:0005789">
    <property type="term" value="C:endoplasmic reticulum membrane"/>
    <property type="evidence" value="ECO:0007669"/>
    <property type="project" value="UniProtKB-SubCell"/>
</dbReference>
<keyword evidence="10" id="KW-0675">Receptor</keyword>
<comment type="subcellular location">
    <subcellularLocation>
        <location evidence="1">Endoplasmic reticulum membrane</location>
        <topology evidence="1">Single-pass membrane protein</topology>
    </subcellularLocation>
</comment>
<evidence type="ECO:0000256" key="9">
    <source>
        <dbReference type="ARBA" id="ARBA00023136"/>
    </source>
</evidence>
<keyword evidence="5" id="KW-0547">Nucleotide-binding</keyword>
<evidence type="ECO:0000256" key="6">
    <source>
        <dbReference type="ARBA" id="ARBA00022824"/>
    </source>
</evidence>
<evidence type="ECO:0000256" key="10">
    <source>
        <dbReference type="ARBA" id="ARBA00023170"/>
    </source>
</evidence>
<dbReference type="AlphaFoldDB" id="A0A8S1HT20"/>
<gene>
    <name evidence="12" type="ORF">CAUJ_LOCUS13240</name>
</gene>
<keyword evidence="8" id="KW-0342">GTP-binding</keyword>
<accession>A0A8S1HT20</accession>
<dbReference type="InterPro" id="IPR019009">
    <property type="entry name" value="SRP_receptor_beta_su"/>
</dbReference>
<name>A0A8S1HT20_9PELO</name>
<proteinExistence type="inferred from homology"/>
<evidence type="ECO:0000256" key="7">
    <source>
        <dbReference type="ARBA" id="ARBA00022989"/>
    </source>
</evidence>